<geneLocation type="plasmid" evidence="1">
    <name>pMC2</name>
</geneLocation>
<gene>
    <name evidence="1" type="ORF">MCM2015_pMC2_48</name>
</gene>
<protein>
    <submittedName>
        <fullName evidence="1">Uncharacterized protein</fullName>
    </submittedName>
</protein>
<evidence type="ECO:0000313" key="1">
    <source>
        <dbReference type="EMBL" id="CVK35540.1"/>
    </source>
</evidence>
<organism evidence="1">
    <name type="scientific">biofilter metagenome</name>
    <dbReference type="NCBI Taxonomy" id="1070537"/>
    <lineage>
        <taxon>unclassified sequences</taxon>
        <taxon>metagenomes</taxon>
        <taxon>ecological metagenomes</taxon>
    </lineage>
</organism>
<dbReference type="EMBL" id="LT158602">
    <property type="protein sequence ID" value="CVK35540.1"/>
    <property type="molecule type" value="Genomic_DNA"/>
</dbReference>
<proteinExistence type="predicted"/>
<reference evidence="1" key="1">
    <citation type="journal article" date="2016" name="Sci. Rep.">
        <title>Genomics of high molecular weight plasmids isolated from an on-farm biopurification system.</title>
        <authorList>
            <person name="Martini M.C."/>
            <person name="Wibberg D."/>
            <person name="Lozano M."/>
            <person name="Torres Tejerizo G."/>
            <person name="Albicoro F.J."/>
            <person name="Jaenicke S."/>
            <person name="van Elsas J.D."/>
            <person name="Petroni A."/>
            <person name="Garcillan-Barcia M.P."/>
            <person name="de la Cruz F."/>
            <person name="Schluter A."/>
            <person name="Puhler A."/>
            <person name="Pistorio M."/>
            <person name="Lagares A."/>
            <person name="Del Papa M.F."/>
        </authorList>
    </citation>
    <scope>NUCLEOTIDE SEQUENCE</scope>
    <source>
        <plasmid evidence="1">pMC2</plasmid>
    </source>
</reference>
<keyword evidence="1" id="KW-0614">Plasmid</keyword>
<name>A0A193SBP5_9ZZZZ</name>
<sequence>MRASLCSSHHGRPVIESLTDVRFLKIDRGGILIRGIERVHAHDNQLGVSLQPFPQVWWCVPEPWQDGVKAPQTAAP</sequence>
<accession>A0A193SBP5</accession>
<dbReference type="AlphaFoldDB" id="A0A193SBP5"/>